<accession>A0A6A6ZHI0</accession>
<dbReference type="EMBL" id="MU006241">
    <property type="protein sequence ID" value="KAF2820426.1"/>
    <property type="molecule type" value="Genomic_DNA"/>
</dbReference>
<keyword evidence="2" id="KW-1185">Reference proteome</keyword>
<dbReference type="Proteomes" id="UP000799424">
    <property type="component" value="Unassembled WGS sequence"/>
</dbReference>
<dbReference type="AlphaFoldDB" id="A0A6A6ZHI0"/>
<protein>
    <submittedName>
        <fullName evidence="1">Uncharacterized protein</fullName>
    </submittedName>
</protein>
<evidence type="ECO:0000313" key="2">
    <source>
        <dbReference type="Proteomes" id="UP000799424"/>
    </source>
</evidence>
<name>A0A6A6ZHI0_9PLEO</name>
<proteinExistence type="predicted"/>
<gene>
    <name evidence="1" type="ORF">CC86DRAFT_412296</name>
</gene>
<sequence>MDLTKTDTQWDVMVVKDIALKALNHPIIASGKEVLKADYRLVPHFWRDQMVQQFVIRTIKWVLKYNMRPEDGKLINKSKNINWRLGTYKTTPKFEGYFQVQHLKIKVQLSGSYCTISVQDIVRSLALFRLSRLTKRRLNGGAENFEYCSNCLFDCGQRLHPSSQRKSIDHLSNPSKRLETCIGREWVRSTPRNLCYT</sequence>
<evidence type="ECO:0000313" key="1">
    <source>
        <dbReference type="EMBL" id="KAF2820426.1"/>
    </source>
</evidence>
<organism evidence="1 2">
    <name type="scientific">Ophiobolus disseminans</name>
    <dbReference type="NCBI Taxonomy" id="1469910"/>
    <lineage>
        <taxon>Eukaryota</taxon>
        <taxon>Fungi</taxon>
        <taxon>Dikarya</taxon>
        <taxon>Ascomycota</taxon>
        <taxon>Pezizomycotina</taxon>
        <taxon>Dothideomycetes</taxon>
        <taxon>Pleosporomycetidae</taxon>
        <taxon>Pleosporales</taxon>
        <taxon>Pleosporineae</taxon>
        <taxon>Phaeosphaeriaceae</taxon>
        <taxon>Ophiobolus</taxon>
    </lineage>
</organism>
<reference evidence="1" key="1">
    <citation type="journal article" date="2020" name="Stud. Mycol.">
        <title>101 Dothideomycetes genomes: a test case for predicting lifestyles and emergence of pathogens.</title>
        <authorList>
            <person name="Haridas S."/>
            <person name="Albert R."/>
            <person name="Binder M."/>
            <person name="Bloem J."/>
            <person name="Labutti K."/>
            <person name="Salamov A."/>
            <person name="Andreopoulos B."/>
            <person name="Baker S."/>
            <person name="Barry K."/>
            <person name="Bills G."/>
            <person name="Bluhm B."/>
            <person name="Cannon C."/>
            <person name="Castanera R."/>
            <person name="Culley D."/>
            <person name="Daum C."/>
            <person name="Ezra D."/>
            <person name="Gonzalez J."/>
            <person name="Henrissat B."/>
            <person name="Kuo A."/>
            <person name="Liang C."/>
            <person name="Lipzen A."/>
            <person name="Lutzoni F."/>
            <person name="Magnuson J."/>
            <person name="Mondo S."/>
            <person name="Nolan M."/>
            <person name="Ohm R."/>
            <person name="Pangilinan J."/>
            <person name="Park H.-J."/>
            <person name="Ramirez L."/>
            <person name="Alfaro M."/>
            <person name="Sun H."/>
            <person name="Tritt A."/>
            <person name="Yoshinaga Y."/>
            <person name="Zwiers L.-H."/>
            <person name="Turgeon B."/>
            <person name="Goodwin S."/>
            <person name="Spatafora J."/>
            <person name="Crous P."/>
            <person name="Grigoriev I."/>
        </authorList>
    </citation>
    <scope>NUCLEOTIDE SEQUENCE</scope>
    <source>
        <strain evidence="1">CBS 113818</strain>
    </source>
</reference>